<sequence length="368" mass="42642">MLEPRSYDGVREARQVDNLFWHLERYLKALNIDDEKEKVQTVVMYLNDRAALRWRRCYTDGCGVKTWEKFKRELQRQFYLDSIDGQHSTAEAKGIREYYWVATELQRKEPHDMAFAIPIVERLGDFKQYERLRSPRHERAKDGGDGRLKSGSPMATDDEWSEDEGHHHHHKEEKKHEGSCKHGDSRDHKARVGPRGGCFYYAGLHYKRDCPHKGKMIVFLEKHKSSKGDSSNNDGEACIGTLQMVNAFMKKSKEEAAKGKKRRGFLYATVDVFGKNKEALVDTGATYNFMSPRVAEWLGLKLTKDESWFTTVNVEERPTKGVVKNVNLRIGRWTWKADFNIIDMDELGVVLGMDFMEKSSATLNPYCM</sequence>
<feature type="compositionally biased region" description="Basic and acidic residues" evidence="1">
    <location>
        <begin position="174"/>
        <end position="187"/>
    </location>
</feature>
<dbReference type="AlphaFoldDB" id="A0AA89AFM5"/>
<gene>
    <name evidence="2" type="ORF">RJ639_020492</name>
</gene>
<dbReference type="CDD" id="cd00303">
    <property type="entry name" value="retropepsin_like"/>
    <property type="match status" value="1"/>
</dbReference>
<reference evidence="2" key="1">
    <citation type="submission" date="2022-12" db="EMBL/GenBank/DDBJ databases">
        <title>Draft genome assemblies for two species of Escallonia (Escalloniales).</title>
        <authorList>
            <person name="Chanderbali A."/>
            <person name="Dervinis C."/>
            <person name="Anghel I."/>
            <person name="Soltis D."/>
            <person name="Soltis P."/>
            <person name="Zapata F."/>
        </authorList>
    </citation>
    <scope>NUCLEOTIDE SEQUENCE</scope>
    <source>
        <strain evidence="2">UCBG64.0493</strain>
        <tissue evidence="2">Leaf</tissue>
    </source>
</reference>
<evidence type="ECO:0000256" key="1">
    <source>
        <dbReference type="SAM" id="MobiDB-lite"/>
    </source>
</evidence>
<comment type="caution">
    <text evidence="2">The sequence shown here is derived from an EMBL/GenBank/DDBJ whole genome shotgun (WGS) entry which is preliminary data.</text>
</comment>
<evidence type="ECO:0008006" key="4">
    <source>
        <dbReference type="Google" id="ProtNLM"/>
    </source>
</evidence>
<keyword evidence="3" id="KW-1185">Reference proteome</keyword>
<feature type="compositionally biased region" description="Basic and acidic residues" evidence="1">
    <location>
        <begin position="131"/>
        <end position="148"/>
    </location>
</feature>
<dbReference type="PANTHER" id="PTHR12917">
    <property type="entry name" value="ASPARTYL PROTEASE DDI-RELATED"/>
    <property type="match status" value="1"/>
</dbReference>
<evidence type="ECO:0000313" key="2">
    <source>
        <dbReference type="EMBL" id="KAK3000883.1"/>
    </source>
</evidence>
<proteinExistence type="predicted"/>
<name>A0AA89AFM5_9ASTE</name>
<dbReference type="Proteomes" id="UP001188597">
    <property type="component" value="Unassembled WGS sequence"/>
</dbReference>
<dbReference type="InterPro" id="IPR021109">
    <property type="entry name" value="Peptidase_aspartic_dom_sf"/>
</dbReference>
<dbReference type="Pfam" id="PF13650">
    <property type="entry name" value="Asp_protease_2"/>
    <property type="match status" value="1"/>
</dbReference>
<dbReference type="EMBL" id="JAVXUP010002902">
    <property type="protein sequence ID" value="KAK3000883.1"/>
    <property type="molecule type" value="Genomic_DNA"/>
</dbReference>
<protein>
    <recommendedName>
        <fullName evidence="4">Retrotransposon gag domain-containing protein</fullName>
    </recommendedName>
</protein>
<feature type="region of interest" description="Disordered" evidence="1">
    <location>
        <begin position="131"/>
        <end position="189"/>
    </location>
</feature>
<dbReference type="SUPFAM" id="SSF50630">
    <property type="entry name" value="Acid proteases"/>
    <property type="match status" value="1"/>
</dbReference>
<dbReference type="PANTHER" id="PTHR12917:SF18">
    <property type="entry name" value="DNA DAMAGE-INDUCIBLE PROTEIN 1-LIKE"/>
    <property type="match status" value="1"/>
</dbReference>
<dbReference type="Gene3D" id="2.40.70.10">
    <property type="entry name" value="Acid Proteases"/>
    <property type="match status" value="1"/>
</dbReference>
<accession>A0AA89AFM5</accession>
<evidence type="ECO:0000313" key="3">
    <source>
        <dbReference type="Proteomes" id="UP001188597"/>
    </source>
</evidence>
<organism evidence="2 3">
    <name type="scientific">Escallonia herrerae</name>
    <dbReference type="NCBI Taxonomy" id="1293975"/>
    <lineage>
        <taxon>Eukaryota</taxon>
        <taxon>Viridiplantae</taxon>
        <taxon>Streptophyta</taxon>
        <taxon>Embryophyta</taxon>
        <taxon>Tracheophyta</taxon>
        <taxon>Spermatophyta</taxon>
        <taxon>Magnoliopsida</taxon>
        <taxon>eudicotyledons</taxon>
        <taxon>Gunneridae</taxon>
        <taxon>Pentapetalae</taxon>
        <taxon>asterids</taxon>
        <taxon>campanulids</taxon>
        <taxon>Escalloniales</taxon>
        <taxon>Escalloniaceae</taxon>
        <taxon>Escallonia</taxon>
    </lineage>
</organism>